<sequence length="169" mass="19360">MGASESRPRKLTIENNNPMSVIKVSDEVVERMKGKEGVSKQTYSAGPQQVPVGQAPFLYEPSLTSIQIRQSQVQALKDNDDYWDKRIECLQQGHEQMHKIMEQEFQKAVEEGKITKMNNEKTIPCTHKRADIIACYKKYKDEPMRCAKEVQQFAECVEKKRAALIANRG</sequence>
<dbReference type="PANTHER" id="PTHR21588:SF18">
    <property type="entry name" value="MICOS COMPLEX SUBUNIT MIC19"/>
    <property type="match status" value="1"/>
</dbReference>
<gene>
    <name evidence="2" type="primary">LOC108569278</name>
</gene>
<dbReference type="PROSITE" id="PS51808">
    <property type="entry name" value="CHCH"/>
    <property type="match status" value="1"/>
</dbReference>
<evidence type="ECO:0000313" key="2">
    <source>
        <dbReference type="RefSeq" id="XP_017786266.1"/>
    </source>
</evidence>
<dbReference type="PANTHER" id="PTHR21588">
    <property type="entry name" value="COILED-COIL-HELIX-COILED-COIL-HELIX DOMAIN CONTAINING 6"/>
    <property type="match status" value="1"/>
</dbReference>
<dbReference type="GeneID" id="108569278"/>
<proteinExistence type="predicted"/>
<evidence type="ECO:0000313" key="1">
    <source>
        <dbReference type="Proteomes" id="UP000695000"/>
    </source>
</evidence>
<reference evidence="2" key="1">
    <citation type="submission" date="2025-08" db="UniProtKB">
        <authorList>
            <consortium name="RefSeq"/>
        </authorList>
    </citation>
    <scope>IDENTIFICATION</scope>
    <source>
        <tissue evidence="2">Whole Larva</tissue>
    </source>
</reference>
<dbReference type="RefSeq" id="XP_017786266.1">
    <property type="nucleotide sequence ID" value="XM_017930777.1"/>
</dbReference>
<dbReference type="Proteomes" id="UP000695000">
    <property type="component" value="Unplaced"/>
</dbReference>
<dbReference type="InterPro" id="IPR052632">
    <property type="entry name" value="MICOS_subunit_Mic19"/>
</dbReference>
<accession>A0ABM1NHG6</accession>
<keyword evidence="1" id="KW-1185">Reference proteome</keyword>
<name>A0ABM1NHG6_NICVS</name>
<organism evidence="1 2">
    <name type="scientific">Nicrophorus vespilloides</name>
    <name type="common">Boreal carrion beetle</name>
    <dbReference type="NCBI Taxonomy" id="110193"/>
    <lineage>
        <taxon>Eukaryota</taxon>
        <taxon>Metazoa</taxon>
        <taxon>Ecdysozoa</taxon>
        <taxon>Arthropoda</taxon>
        <taxon>Hexapoda</taxon>
        <taxon>Insecta</taxon>
        <taxon>Pterygota</taxon>
        <taxon>Neoptera</taxon>
        <taxon>Endopterygota</taxon>
        <taxon>Coleoptera</taxon>
        <taxon>Polyphaga</taxon>
        <taxon>Staphyliniformia</taxon>
        <taxon>Silphidae</taxon>
        <taxon>Nicrophorinae</taxon>
        <taxon>Nicrophorus</taxon>
    </lineage>
</organism>
<protein>
    <submittedName>
        <fullName evidence="2">MICOS complex subunit MIC19</fullName>
    </submittedName>
</protein>